<gene>
    <name evidence="1" type="ORF">J42TS3_08710</name>
</gene>
<evidence type="ECO:0000313" key="1">
    <source>
        <dbReference type="EMBL" id="GIP51836.1"/>
    </source>
</evidence>
<accession>A0ABQ4M779</accession>
<keyword evidence="2" id="KW-1185">Reference proteome</keyword>
<organism evidence="1 2">
    <name type="scientific">Paenibacillus vini</name>
    <dbReference type="NCBI Taxonomy" id="1476024"/>
    <lineage>
        <taxon>Bacteria</taxon>
        <taxon>Bacillati</taxon>
        <taxon>Bacillota</taxon>
        <taxon>Bacilli</taxon>
        <taxon>Bacillales</taxon>
        <taxon>Paenibacillaceae</taxon>
        <taxon>Paenibacillus</taxon>
    </lineage>
</organism>
<protein>
    <recommendedName>
        <fullName evidence="3">Exosporium protein C</fullName>
    </recommendedName>
</protein>
<dbReference type="EMBL" id="BOSL01000002">
    <property type="protein sequence ID" value="GIP51836.1"/>
    <property type="molecule type" value="Genomic_DNA"/>
</dbReference>
<evidence type="ECO:0000313" key="2">
    <source>
        <dbReference type="Proteomes" id="UP000679992"/>
    </source>
</evidence>
<sequence length="146" mass="16821">MVNQQMQFRSLMIFEDVNVMPMADNNPKVMLTQPVLNFIVPFLPTQLSFSIFAAVSHYEIGKKYDLEIRIINAIKNEMIGAFPWAIYQDQGDASIATSGLFISNIKNQIIETEGRYDLRLYCDNTEIGSCFFEVFKQERVNINVNH</sequence>
<dbReference type="Proteomes" id="UP000679992">
    <property type="component" value="Unassembled WGS sequence"/>
</dbReference>
<comment type="caution">
    <text evidence="1">The sequence shown here is derived from an EMBL/GenBank/DDBJ whole genome shotgun (WGS) entry which is preliminary data.</text>
</comment>
<proteinExistence type="predicted"/>
<reference evidence="1 2" key="1">
    <citation type="submission" date="2021-03" db="EMBL/GenBank/DDBJ databases">
        <title>Antimicrobial resistance genes in bacteria isolated from Japanese honey, and their potential for conferring macrolide and lincosamide resistance in the American foulbrood pathogen Paenibacillus larvae.</title>
        <authorList>
            <person name="Okamoto M."/>
            <person name="Kumagai M."/>
            <person name="Kanamori H."/>
            <person name="Takamatsu D."/>
        </authorList>
    </citation>
    <scope>NUCLEOTIDE SEQUENCE [LARGE SCALE GENOMIC DNA]</scope>
    <source>
        <strain evidence="1 2">J42TS3</strain>
    </source>
</reference>
<evidence type="ECO:0008006" key="3">
    <source>
        <dbReference type="Google" id="ProtNLM"/>
    </source>
</evidence>
<name>A0ABQ4M779_9BACL</name>